<evidence type="ECO:0000256" key="3">
    <source>
        <dbReference type="ARBA" id="ARBA00022737"/>
    </source>
</evidence>
<dbReference type="InterPro" id="IPR018247">
    <property type="entry name" value="EF_Hand_1_Ca_BS"/>
</dbReference>
<dbReference type="InterPro" id="IPR021656">
    <property type="entry name" value="C2-C2_1"/>
</dbReference>
<dbReference type="InterPro" id="IPR011990">
    <property type="entry name" value="TPR-like_helical_dom_sf"/>
</dbReference>
<dbReference type="Gene3D" id="1.10.287.70">
    <property type="match status" value="1"/>
</dbReference>
<dbReference type="Gene3D" id="1.25.40.10">
    <property type="entry name" value="Tetratricopeptide repeat domain"/>
    <property type="match status" value="3"/>
</dbReference>
<feature type="coiled-coil region" evidence="7">
    <location>
        <begin position="1637"/>
        <end position="1700"/>
    </location>
</feature>
<dbReference type="Pfam" id="PF00520">
    <property type="entry name" value="Ion_trans"/>
    <property type="match status" value="1"/>
</dbReference>
<comment type="subcellular location">
    <subcellularLocation>
        <location evidence="1">Membrane</location>
        <topology evidence="1">Multi-pass membrane protein</topology>
    </subcellularLocation>
</comment>
<dbReference type="InterPro" id="IPR035892">
    <property type="entry name" value="C2_domain_sf"/>
</dbReference>
<feature type="transmembrane region" description="Helical" evidence="9">
    <location>
        <begin position="1009"/>
        <end position="1031"/>
    </location>
</feature>
<dbReference type="PROSITE" id="PS50222">
    <property type="entry name" value="EF_HAND_2"/>
    <property type="match status" value="1"/>
</dbReference>
<evidence type="ECO:0000256" key="2">
    <source>
        <dbReference type="ARBA" id="ARBA00022692"/>
    </source>
</evidence>
<feature type="non-terminal residue" evidence="13">
    <location>
        <position position="1"/>
    </location>
</feature>
<dbReference type="Gene3D" id="3.10.20.90">
    <property type="entry name" value="Phosphatidylinositol 3-kinase Catalytic Subunit, Chain A, domain 1"/>
    <property type="match status" value="1"/>
</dbReference>
<evidence type="ECO:0000256" key="4">
    <source>
        <dbReference type="ARBA" id="ARBA00022837"/>
    </source>
</evidence>
<evidence type="ECO:0000256" key="7">
    <source>
        <dbReference type="SAM" id="Coils"/>
    </source>
</evidence>
<keyword evidence="14" id="KW-1185">Reference proteome</keyword>
<dbReference type="GO" id="GO:0005509">
    <property type="term" value="F:calcium ion binding"/>
    <property type="evidence" value="ECO:0007669"/>
    <property type="project" value="InterPro"/>
</dbReference>
<dbReference type="InterPro" id="IPR008978">
    <property type="entry name" value="HSP20-like_chaperone"/>
</dbReference>
<dbReference type="Pfam" id="PF04969">
    <property type="entry name" value="CS"/>
    <property type="match status" value="1"/>
</dbReference>
<keyword evidence="4" id="KW-0106">Calcium</keyword>
<dbReference type="InterPro" id="IPR029071">
    <property type="entry name" value="Ubiquitin-like_domsf"/>
</dbReference>
<dbReference type="Pfam" id="PF13202">
    <property type="entry name" value="EF-hand_5"/>
    <property type="match status" value="1"/>
</dbReference>
<dbReference type="Gene3D" id="1.20.120.350">
    <property type="entry name" value="Voltage-gated potassium channels. Chain C"/>
    <property type="match status" value="1"/>
</dbReference>
<feature type="transmembrane region" description="Helical" evidence="9">
    <location>
        <begin position="1148"/>
        <end position="1168"/>
    </location>
</feature>
<dbReference type="PROSITE" id="PS51203">
    <property type="entry name" value="CS"/>
    <property type="match status" value="1"/>
</dbReference>
<evidence type="ECO:0000313" key="13">
    <source>
        <dbReference type="EMBL" id="CAE7350037.1"/>
    </source>
</evidence>
<dbReference type="Pfam" id="PF11618">
    <property type="entry name" value="C2-C2_1"/>
    <property type="match status" value="1"/>
</dbReference>
<feature type="transmembrane region" description="Helical" evidence="9">
    <location>
        <begin position="1072"/>
        <end position="1095"/>
    </location>
</feature>
<feature type="transmembrane region" description="Helical" evidence="9">
    <location>
        <begin position="975"/>
        <end position="997"/>
    </location>
</feature>
<evidence type="ECO:0000256" key="5">
    <source>
        <dbReference type="ARBA" id="ARBA00022989"/>
    </source>
</evidence>
<dbReference type="PROSITE" id="PS50053">
    <property type="entry name" value="UBIQUITIN_2"/>
    <property type="match status" value="1"/>
</dbReference>
<dbReference type="GO" id="GO:0016020">
    <property type="term" value="C:membrane"/>
    <property type="evidence" value="ECO:0007669"/>
    <property type="project" value="UniProtKB-SubCell"/>
</dbReference>
<dbReference type="OrthoDB" id="436836at2759"/>
<feature type="transmembrane region" description="Helical" evidence="9">
    <location>
        <begin position="3071"/>
        <end position="3097"/>
    </location>
</feature>
<evidence type="ECO:0000256" key="9">
    <source>
        <dbReference type="SAM" id="Phobius"/>
    </source>
</evidence>
<sequence length="3745" mass="411239">GLDAIARLDRAATILKSNGCSAVSIMCALMALCLRWLIALGIGFALGALVAWTPDPVCAELALLRLRRPFSRQLWDRARGMVESAQLPISHLTQLVQSTWFVLGAGSPFIAAPIVLGQLVKCTSWARTLLRVAYGAARLYADDDLHMLCLSAALPSETGSEAKCAIHGRARDIKRHFFQQPQAVVTHSADCDCKQNLHYNLGLVQLGLYSYDVLPGLLRDLMQHDCRYYVLFKEPKTRGRGARVQHVAIDLEPLFASFVDKVPPRYKLTPGSLRGGGAATLAYYLQEVSAEPGLPKLSAQGVRRAVASRLQDAEAKLDKLAEEDLSVDFLMRWSEQISAVGLKGMQTQRHSKELSERIEAALKTEATRYRNLAQAAYAEIAADREADESLKRAHEARKREEAREAKRKQELDEKIRREQEKALREKEKLVPLKLRMAGLRADTIEDKVKFGHLAEQKVAKALDLKGSQAGRAEGHAEVKQDSITTTLGAMEAVAVSIALPSGEVVAELSVNPQKPVLQLKTQIAGLEGTPVGNQILLLNDKQVEDGDTLASFDITSSATFVLLRRAPLLSGAINREELEHLLQDNLALQQAIDAYSNDLQYLPSDIAAISQQVVEGLTASGSVPEMPDGLDDQWQELLACSGKARQIAFSRALRVQLEKISSSLPGLSGPEPHPRDMRDHAHSVPVAAPTGQAGKKDPSCYTQRLQPESHPAPVHEGGEPTPEADAALRHVDLPQRANKSTGPWRGAGQELKEFLHRQWSLCEGQDVGSFCSRVQLLGFASIPAHGRMDDTALTPGGLSPRFAALLEELAAVHLEEVARLRLEAGQTQPPRIPAPSSISPPVQAIGRCDSRIRDEELRATVSSGLGAVVGVESQGAQASASLRSMQSTQSVDLSGLQLESESDTSSDPHFDTGIDRVRAFFLSSTFEMLIAALLFVNVCFMAAQLQYLGLRIGHSIGYPRYDVAAEEAWPNSDQIFLVGDVSFASVFTIEMLTRMYYLRMTFWKYALNWVDFLVVCSSWLELFAAALLPISPTFLRLLRLGKLLRAIRVVRMSAVLESLQLLLKCISASVRILFWSLFLLMIIQISAGMTISYMVSEFMVDQNAPMEARFAVFRYYGSFSATLLTMFEVLFANWAPPCRILIDHVSEWYALVFIIYRCFVGFAVLNVVNAVFVQSTMKVAAADEEVMAREKRKAELAFQRKVSALFRQADISGDGKIDVKEFKRLLKAPKLQLWLSQLEIETTDLWGLFQMLDTGEGEISLEEFEAGTMRIKGMARSFDLAQVHRLVERLSLRIDEIARITNNQQQQQFSRQLPPEGLKPAMQPPPPGPAPPGPPGPPGAPGAPRPPGLLGPPRPSSAPAPAAPPQGAPALHRGISAVSPDTLRAEGEVLQQRINEVLAARSRGGRSDLEEKVRNEQLQKKEELVASLQQQLQAETDRQEQETLGYRAQIQDYESQRAALKLQIQQAKANFETSDTGKLQEEVIRAEERSRQLEAQLRRLEANSFLSKVDDRREANMRISALEEMLRVRVAEHQTLVDENVALEQGRVAGIQAKQRLQSKCLDLKQRNEQLQVEIESQTAEMQRVEREMQLMRERLPPGNQEALEAALSQMVGGGAAFARLERFPDAVPSKSDLIAAESMESVVERLGREQEDLRRHISLLREELEREAAISQNLKNLQAQELEEARSKSKTLLRDQEKLARIAAAHLQSIRDLQRRIAGFEDIALPGQRPDDALSVSGFSDVSDLEDCDNALDVFVGIGAMDVSAAQRLQETLQTAATGAPPPPSGMPAAEELRTLVSVEFLGFDVGFSAVAAGLQPVYDSLVTFGPFNVTDDVLEHLSTAKLGVEIHGSLPGTSQQLVLGRGELPMSGLLQYGMQATRNPVAGGVVALKDVSDPDIVVAQLRVKLRMRYSMEELAEDFKTKAKIRQMVGTSWGAIPTPHWLKVQEVFEDMLLLQTEVNVIHCSAAISALSAQWPLALIFLELAGALASAQGDVDSVSFNAMLGVYAKNSMWQAALAALDLCKEENVDVDVVGFSTAMRASEQASCWIVALAILEEMFASVTRPNAVTYGTLVSACGKAAEWAAAFACLDIQRRSAEPNLITLNAAITSCDRGLQWQAALDFTSWLGSHSAKPDDVTRRASMSACQKVGRWSHILSLRQRGVEEGFKLGEIGCRSAIDACSAYSWRLALGLFAGSFAARLHGLHVSGASGLEHSVHLGTSMALSALISDQLPWRTVVDLLQSLCRSAVRLNDVCVNSGVSAYAPHRWDVALQVVREQKFNSFNWNAVIAACQKANQWQRGCWMLLVPGIDVVGFNAALQDVEKWRQSLWIFGELSLRSLQKTAISVNSLVATCETARQWALALLALSLRENMELTAVSCNAALSACEKSSFWEHSLLLLSSSQVWLSPDVFSFSGAISACEKVSTWQTALHLLSGSAQCRVRGNVICANAATSACVAREGAGQWQLALLSFCGLRHQAFEPDLLSHSAAMSAMEKAGRWQLPTLILRVTRRCPVAVCKQTSYVVKWLGRAREVLSLTLRPILAAMALEALGGQHWTWAELGIFCAGEPVFESVLLQYPVARKKWATRPGNQRASGGGGDGLLILSHNLNSLPEPRYSCFFGLMLLLPLVVALREEFIANRLRGRYARSAFAGQLGQRRPLRSLHRALGTGSCARWWWCGGAGDESEAEIMVFVPIPADAAVDDVVVNIRQTSLTIGIRGETPVLDGPLWKGIKADESGWVIDQEHGQRCVIATLIKRDVWIDYDYLLKSHAEAAGDSAHRIVQIQIQTQPWSPRCILARCPVEATTEPTRDLERCRHAVRSDLMKIWLLSSLTAASAVASCLRQTGPLLVQVAVRNFTDVPHTGLDARSPAGFPGSGLEAIQPPLALDDRGRVSTLPCLRVMELNQSFDMNARCPAECPYSSLAPDLGFCSAACVRPSSCAAFNPDAPVEDASRGICRGAQVDGCFQPSLDGTDRCITCGAWYDLSPDGQCRARYMWAAWTGLCLVAALACVLVAYVVDLNLRASVNPSGLACGLQSRSMQKYRSGPQRDLWPLTTNLCVTPVGGPGLLLYFNFLAAVIVWSAAIGFGWLIMAYVVDVDLLILGRKEYGTPYRNCVLVAWGFATQQRLMWAKLSFLLGVYIVTFFACLLHGVRQRRLFQQSDVKDTMKAFAVLMKGLPEIRASEAQVEAELSDLVSSLAGQPVVGVSPALPVSISPSSPSAAPLSLDELEELAQLHAASDGDAWLMLVGGEHGGRMRPDYEGTRPGPYLAGHCSLQWVGQVYSRLLPFFGKDRVVVIAQLQETLRWLAEASRNTETAEKLAGRSSLLPMLQQQLIETTESCRQLLSNGGADYDGPDVNPATVLRVLRGDVGDASVPVVPKRGVKSLLLILISHGHAHPAGPDTKHHEWYMHLPYPVPDSEASLYDVVSHEGFRDVDPHPDWDWGAPKHRWRLYSQMLFQAYHAVLEQSPQRRLVVFHQFCLSGGAVEFMRRPSYRRYFGTRFWPVFCVFTAGCFEPALGSFVGIWSEELQRALQSGGFQSLQELQSFAEKRYWEDNSGLKKENDRILALREDGSDHLDAVDGTMGSVGCESGFDGKSGQDMAALSISVCWNFSSQQEQVKALLDKSLPSQATATAGPSQEMESGGLRRAFLWAEKIFLKRLEEEVQTDSVQQLLQKVPSSAEAFVVFETRSSRDIALAALPETVQFRGSSLSFSVLVSAAPHEQQTQDSEMQFRNQEFSKSVLA</sequence>
<organism evidence="13 14">
    <name type="scientific">Symbiodinium necroappetens</name>
    <dbReference type="NCBI Taxonomy" id="1628268"/>
    <lineage>
        <taxon>Eukaryota</taxon>
        <taxon>Sar</taxon>
        <taxon>Alveolata</taxon>
        <taxon>Dinophyceae</taxon>
        <taxon>Suessiales</taxon>
        <taxon>Symbiodiniaceae</taxon>
        <taxon>Symbiodinium</taxon>
    </lineage>
</organism>
<dbReference type="InterPro" id="IPR011992">
    <property type="entry name" value="EF-hand-dom_pair"/>
</dbReference>
<evidence type="ECO:0000259" key="12">
    <source>
        <dbReference type="PROSITE" id="PS51203"/>
    </source>
</evidence>
<feature type="domain" description="Ubiquitin-like" evidence="10">
    <location>
        <begin position="493"/>
        <end position="565"/>
    </location>
</feature>
<keyword evidence="6 9" id="KW-0472">Membrane</keyword>
<dbReference type="PANTHER" id="PTHR47447:SF17">
    <property type="entry name" value="OS12G0638900 PROTEIN"/>
    <property type="match status" value="1"/>
</dbReference>
<comment type="caution">
    <text evidence="13">The sequence shown here is derived from an EMBL/GenBank/DDBJ whole genome shotgun (WGS) entry which is preliminary data.</text>
</comment>
<dbReference type="Gene3D" id="1.10.238.10">
    <property type="entry name" value="EF-hand"/>
    <property type="match status" value="1"/>
</dbReference>
<protein>
    <submittedName>
        <fullName evidence="13">EMB2654 protein</fullName>
    </submittedName>
</protein>
<feature type="coiled-coil region" evidence="7">
    <location>
        <begin position="1418"/>
        <end position="1503"/>
    </location>
</feature>
<dbReference type="InterPro" id="IPR027359">
    <property type="entry name" value="Volt_channel_dom_sf"/>
</dbReference>
<keyword evidence="3" id="KW-0677">Repeat</keyword>
<feature type="region of interest" description="Disordered" evidence="8">
    <location>
        <begin position="3725"/>
        <end position="3745"/>
    </location>
</feature>
<dbReference type="Proteomes" id="UP000601435">
    <property type="component" value="Unassembled WGS sequence"/>
</dbReference>
<dbReference type="PROSITE" id="PS00018">
    <property type="entry name" value="EF_HAND_1"/>
    <property type="match status" value="1"/>
</dbReference>
<dbReference type="SUPFAM" id="SSF81324">
    <property type="entry name" value="Voltage-gated potassium channels"/>
    <property type="match status" value="1"/>
</dbReference>
<dbReference type="InterPro" id="IPR002048">
    <property type="entry name" value="EF_hand_dom"/>
</dbReference>
<feature type="transmembrane region" description="Helical" evidence="9">
    <location>
        <begin position="2996"/>
        <end position="3019"/>
    </location>
</feature>
<dbReference type="CDD" id="cd00051">
    <property type="entry name" value="EFh"/>
    <property type="match status" value="1"/>
</dbReference>
<dbReference type="SMART" id="SM00054">
    <property type="entry name" value="EFh"/>
    <property type="match status" value="1"/>
</dbReference>
<feature type="region of interest" description="Disordered" evidence="8">
    <location>
        <begin position="1303"/>
        <end position="1373"/>
    </location>
</feature>
<feature type="transmembrane region" description="Helical" evidence="9">
    <location>
        <begin position="3134"/>
        <end position="3153"/>
    </location>
</feature>
<dbReference type="SUPFAM" id="SSF47473">
    <property type="entry name" value="EF-hand"/>
    <property type="match status" value="1"/>
</dbReference>
<feature type="region of interest" description="Disordered" evidence="8">
    <location>
        <begin position="391"/>
        <end position="410"/>
    </location>
</feature>
<dbReference type="InterPro" id="IPR000626">
    <property type="entry name" value="Ubiquitin-like_dom"/>
</dbReference>
<dbReference type="Pfam" id="PF00240">
    <property type="entry name" value="ubiquitin"/>
    <property type="match status" value="1"/>
</dbReference>
<feature type="transmembrane region" description="Helical" evidence="9">
    <location>
        <begin position="1115"/>
        <end position="1136"/>
    </location>
</feature>
<proteinExistence type="predicted"/>
<dbReference type="SUPFAM" id="SSF49764">
    <property type="entry name" value="HSP20-like chaperones"/>
    <property type="match status" value="1"/>
</dbReference>
<feature type="domain" description="EF-hand" evidence="11">
    <location>
        <begin position="1197"/>
        <end position="1232"/>
    </location>
</feature>
<evidence type="ECO:0000313" key="14">
    <source>
        <dbReference type="Proteomes" id="UP000601435"/>
    </source>
</evidence>
<evidence type="ECO:0000256" key="8">
    <source>
        <dbReference type="SAM" id="MobiDB-lite"/>
    </source>
</evidence>
<reference evidence="13" key="1">
    <citation type="submission" date="2021-02" db="EMBL/GenBank/DDBJ databases">
        <authorList>
            <person name="Dougan E. K."/>
            <person name="Rhodes N."/>
            <person name="Thang M."/>
            <person name="Chan C."/>
        </authorList>
    </citation>
    <scope>NUCLEOTIDE SEQUENCE</scope>
</reference>
<dbReference type="EMBL" id="CAJNJA010014786">
    <property type="protein sequence ID" value="CAE7350037.1"/>
    <property type="molecule type" value="Genomic_DNA"/>
</dbReference>
<feature type="transmembrane region" description="Helical" evidence="9">
    <location>
        <begin position="919"/>
        <end position="943"/>
    </location>
</feature>
<keyword evidence="5 9" id="KW-1133">Transmembrane helix</keyword>
<keyword evidence="2 9" id="KW-0812">Transmembrane</keyword>
<dbReference type="InterPro" id="IPR007052">
    <property type="entry name" value="CS_dom"/>
</dbReference>
<dbReference type="SUPFAM" id="SSF54236">
    <property type="entry name" value="Ubiquitin-like"/>
    <property type="match status" value="1"/>
</dbReference>
<dbReference type="SMART" id="SM00213">
    <property type="entry name" value="UBQ"/>
    <property type="match status" value="1"/>
</dbReference>
<accession>A0A812PW79</accession>
<dbReference type="CDD" id="cd17039">
    <property type="entry name" value="Ubl_ubiquitin_like"/>
    <property type="match status" value="1"/>
</dbReference>
<gene>
    <name evidence="13" type="primary">EMB2654</name>
    <name evidence="13" type="ORF">SNEC2469_LOCUS9072</name>
</gene>
<name>A0A812PW79_9DINO</name>
<dbReference type="Gene3D" id="2.60.40.150">
    <property type="entry name" value="C2 domain"/>
    <property type="match status" value="1"/>
</dbReference>
<dbReference type="Gene3D" id="2.60.40.790">
    <property type="match status" value="1"/>
</dbReference>
<keyword evidence="7" id="KW-0175">Coiled coil</keyword>
<evidence type="ECO:0000259" key="11">
    <source>
        <dbReference type="PROSITE" id="PS50222"/>
    </source>
</evidence>
<feature type="domain" description="CS" evidence="12">
    <location>
        <begin position="2671"/>
        <end position="2765"/>
    </location>
</feature>
<dbReference type="GO" id="GO:0005216">
    <property type="term" value="F:monoatomic ion channel activity"/>
    <property type="evidence" value="ECO:0007669"/>
    <property type="project" value="InterPro"/>
</dbReference>
<dbReference type="SUPFAM" id="SSF49562">
    <property type="entry name" value="C2 domain (Calcium/lipid-binding domain, CaLB)"/>
    <property type="match status" value="1"/>
</dbReference>
<evidence type="ECO:0000256" key="1">
    <source>
        <dbReference type="ARBA" id="ARBA00004141"/>
    </source>
</evidence>
<feature type="region of interest" description="Disordered" evidence="8">
    <location>
        <begin position="685"/>
        <end position="722"/>
    </location>
</feature>
<feature type="compositionally biased region" description="Pro residues" evidence="8">
    <location>
        <begin position="1322"/>
        <end position="1367"/>
    </location>
</feature>
<feature type="coiled-coil region" evidence="7">
    <location>
        <begin position="1554"/>
        <end position="1595"/>
    </location>
</feature>
<dbReference type="InterPro" id="IPR005821">
    <property type="entry name" value="Ion_trans_dom"/>
</dbReference>
<dbReference type="PANTHER" id="PTHR47447">
    <property type="entry name" value="OS03G0856100 PROTEIN"/>
    <property type="match status" value="1"/>
</dbReference>
<evidence type="ECO:0000259" key="10">
    <source>
        <dbReference type="PROSITE" id="PS50053"/>
    </source>
</evidence>
<evidence type="ECO:0000256" key="6">
    <source>
        <dbReference type="ARBA" id="ARBA00023136"/>
    </source>
</evidence>